<accession>A0AAN6U3K7</accession>
<keyword evidence="2" id="KW-1185">Reference proteome</keyword>
<sequence length="199" mass="22387">MAMSAPLELHVLMRLDTNLKTRGTPGVIRLFKTSNSQWHQHRNDSTPTPFATRVTAQIVEPRCLRRLTSPSPEIRAHGCLHPWRTKPNPQQSAGYQGRLPQRLPCSIIRSYGVINGHFLETTPTSIRFKSKLRGSSPRHWLEAPFQRLVSAVGQALRNLTREAGLGSRRLLIMVVVHRFLVSALKRDVGYLGCSTGRPV</sequence>
<organism evidence="1 2">
    <name type="scientific">Parathielavia appendiculata</name>
    <dbReference type="NCBI Taxonomy" id="2587402"/>
    <lineage>
        <taxon>Eukaryota</taxon>
        <taxon>Fungi</taxon>
        <taxon>Dikarya</taxon>
        <taxon>Ascomycota</taxon>
        <taxon>Pezizomycotina</taxon>
        <taxon>Sordariomycetes</taxon>
        <taxon>Sordariomycetidae</taxon>
        <taxon>Sordariales</taxon>
        <taxon>Chaetomiaceae</taxon>
        <taxon>Parathielavia</taxon>
    </lineage>
</organism>
<gene>
    <name evidence="1" type="ORF">N657DRAFT_275454</name>
</gene>
<name>A0AAN6U3K7_9PEZI</name>
<dbReference type="Proteomes" id="UP001302602">
    <property type="component" value="Unassembled WGS sequence"/>
</dbReference>
<protein>
    <submittedName>
        <fullName evidence="1">Uncharacterized protein</fullName>
    </submittedName>
</protein>
<dbReference type="EMBL" id="MU853225">
    <property type="protein sequence ID" value="KAK4125727.1"/>
    <property type="molecule type" value="Genomic_DNA"/>
</dbReference>
<evidence type="ECO:0000313" key="2">
    <source>
        <dbReference type="Proteomes" id="UP001302602"/>
    </source>
</evidence>
<reference evidence="1" key="1">
    <citation type="journal article" date="2023" name="Mol. Phylogenet. Evol.">
        <title>Genome-scale phylogeny and comparative genomics of the fungal order Sordariales.</title>
        <authorList>
            <person name="Hensen N."/>
            <person name="Bonometti L."/>
            <person name="Westerberg I."/>
            <person name="Brannstrom I.O."/>
            <person name="Guillou S."/>
            <person name="Cros-Aarteil S."/>
            <person name="Calhoun S."/>
            <person name="Haridas S."/>
            <person name="Kuo A."/>
            <person name="Mondo S."/>
            <person name="Pangilinan J."/>
            <person name="Riley R."/>
            <person name="LaButti K."/>
            <person name="Andreopoulos B."/>
            <person name="Lipzen A."/>
            <person name="Chen C."/>
            <person name="Yan M."/>
            <person name="Daum C."/>
            <person name="Ng V."/>
            <person name="Clum A."/>
            <person name="Steindorff A."/>
            <person name="Ohm R.A."/>
            <person name="Martin F."/>
            <person name="Silar P."/>
            <person name="Natvig D.O."/>
            <person name="Lalanne C."/>
            <person name="Gautier V."/>
            <person name="Ament-Velasquez S.L."/>
            <person name="Kruys A."/>
            <person name="Hutchinson M.I."/>
            <person name="Powell A.J."/>
            <person name="Barry K."/>
            <person name="Miller A.N."/>
            <person name="Grigoriev I.V."/>
            <person name="Debuchy R."/>
            <person name="Gladieux P."/>
            <person name="Hiltunen Thoren M."/>
            <person name="Johannesson H."/>
        </authorList>
    </citation>
    <scope>NUCLEOTIDE SEQUENCE</scope>
    <source>
        <strain evidence="1">CBS 731.68</strain>
    </source>
</reference>
<comment type="caution">
    <text evidence="1">The sequence shown here is derived from an EMBL/GenBank/DDBJ whole genome shotgun (WGS) entry which is preliminary data.</text>
</comment>
<dbReference type="AlphaFoldDB" id="A0AAN6U3K7"/>
<dbReference type="RefSeq" id="XP_062649498.1">
    <property type="nucleotide sequence ID" value="XM_062786576.1"/>
</dbReference>
<reference evidence="1" key="2">
    <citation type="submission" date="2023-05" db="EMBL/GenBank/DDBJ databases">
        <authorList>
            <consortium name="Lawrence Berkeley National Laboratory"/>
            <person name="Steindorff A."/>
            <person name="Hensen N."/>
            <person name="Bonometti L."/>
            <person name="Westerberg I."/>
            <person name="Brannstrom I.O."/>
            <person name="Guillou S."/>
            <person name="Cros-Aarteil S."/>
            <person name="Calhoun S."/>
            <person name="Haridas S."/>
            <person name="Kuo A."/>
            <person name="Mondo S."/>
            <person name="Pangilinan J."/>
            <person name="Riley R."/>
            <person name="Labutti K."/>
            <person name="Andreopoulos B."/>
            <person name="Lipzen A."/>
            <person name="Chen C."/>
            <person name="Yanf M."/>
            <person name="Daum C."/>
            <person name="Ng V."/>
            <person name="Clum A."/>
            <person name="Ohm R."/>
            <person name="Martin F."/>
            <person name="Silar P."/>
            <person name="Natvig D."/>
            <person name="Lalanne C."/>
            <person name="Gautier V."/>
            <person name="Ament-Velasquez S.L."/>
            <person name="Kruys A."/>
            <person name="Hutchinson M.I."/>
            <person name="Powell A.J."/>
            <person name="Barry K."/>
            <person name="Miller A.N."/>
            <person name="Grigoriev I.V."/>
            <person name="Debuchy R."/>
            <person name="Gladieux P."/>
            <person name="Thoren M.H."/>
            <person name="Johannesson H."/>
        </authorList>
    </citation>
    <scope>NUCLEOTIDE SEQUENCE</scope>
    <source>
        <strain evidence="1">CBS 731.68</strain>
    </source>
</reference>
<dbReference type="GeneID" id="87823344"/>
<proteinExistence type="predicted"/>
<evidence type="ECO:0000313" key="1">
    <source>
        <dbReference type="EMBL" id="KAK4125727.1"/>
    </source>
</evidence>